<dbReference type="Gene3D" id="3.40.50.1000">
    <property type="entry name" value="HAD superfamily/HAD-like"/>
    <property type="match status" value="1"/>
</dbReference>
<dbReference type="RefSeq" id="WP_071895876.1">
    <property type="nucleotide sequence ID" value="NZ_MPIN01000001.1"/>
</dbReference>
<dbReference type="InterPro" id="IPR023214">
    <property type="entry name" value="HAD_sf"/>
</dbReference>
<reference evidence="1 2" key="2">
    <citation type="submission" date="2016-12" db="EMBL/GenBank/DDBJ databases">
        <title>Draft Genome Sequence of Cystobacter ferrugineus Strain Cbfe23.</title>
        <authorList>
            <person name="Akbar S."/>
            <person name="Dowd S.E."/>
            <person name="Stevens D.C."/>
        </authorList>
    </citation>
    <scope>NUCLEOTIDE SEQUENCE [LARGE SCALE GENOMIC DNA]</scope>
    <source>
        <strain evidence="1 2">Cbfe23</strain>
    </source>
</reference>
<sequence length="224" mass="24609">MQPGTFRPYPFDAVLFDLDGVIIDTTELHYRVWDTFARSHGYIPSQAELLATNGRRADETLRSWFGERLGESELVTLIHERETLFNRQLATEPVSAIPGVGEFVSALRRAGIPYAVGTSAVPMNAELALSRLGLRELFDVRVTAADVTRGKPDPEVYLKAAAALGVPPTRCVVFEDAVLGLRAARAAGARCVALTTSFSRDVLLREEPEWIAEDFRSLPVPVAL</sequence>
<evidence type="ECO:0000313" key="1">
    <source>
        <dbReference type="EMBL" id="OJH41794.1"/>
    </source>
</evidence>
<dbReference type="GO" id="GO:0050308">
    <property type="term" value="F:sugar-phosphatase activity"/>
    <property type="evidence" value="ECO:0007669"/>
    <property type="project" value="TreeGrafter"/>
</dbReference>
<accession>A0A1L9BHL9</accession>
<dbReference type="Proteomes" id="UP000182229">
    <property type="component" value="Unassembled WGS sequence"/>
</dbReference>
<dbReference type="OrthoDB" id="9778019at2"/>
<dbReference type="NCBIfam" id="TIGR01509">
    <property type="entry name" value="HAD-SF-IA-v3"/>
    <property type="match status" value="1"/>
</dbReference>
<reference evidence="2" key="1">
    <citation type="submission" date="2016-11" db="EMBL/GenBank/DDBJ databases">
        <authorList>
            <person name="Shukria A."/>
            <person name="Stevens D.C."/>
        </authorList>
    </citation>
    <scope>NUCLEOTIDE SEQUENCE [LARGE SCALE GENOMIC DNA]</scope>
    <source>
        <strain evidence="2">Cbfe23</strain>
    </source>
</reference>
<dbReference type="SFLD" id="SFLDG01135">
    <property type="entry name" value="C1.5.6:_HAD__Beta-PGM__Phospha"/>
    <property type="match status" value="1"/>
</dbReference>
<dbReference type="Gene3D" id="1.10.150.240">
    <property type="entry name" value="Putative phosphatase, domain 2"/>
    <property type="match status" value="1"/>
</dbReference>
<dbReference type="SUPFAM" id="SSF56784">
    <property type="entry name" value="HAD-like"/>
    <property type="match status" value="1"/>
</dbReference>
<dbReference type="SFLD" id="SFLDS00003">
    <property type="entry name" value="Haloacid_Dehalogenase"/>
    <property type="match status" value="1"/>
</dbReference>
<organism evidence="1 2">
    <name type="scientific">Cystobacter ferrugineus</name>
    <dbReference type="NCBI Taxonomy" id="83449"/>
    <lineage>
        <taxon>Bacteria</taxon>
        <taxon>Pseudomonadati</taxon>
        <taxon>Myxococcota</taxon>
        <taxon>Myxococcia</taxon>
        <taxon>Myxococcales</taxon>
        <taxon>Cystobacterineae</taxon>
        <taxon>Archangiaceae</taxon>
        <taxon>Cystobacter</taxon>
    </lineage>
</organism>
<dbReference type="EMBL" id="MPIN01000001">
    <property type="protein sequence ID" value="OJH41794.1"/>
    <property type="molecule type" value="Genomic_DNA"/>
</dbReference>
<proteinExistence type="predicted"/>
<dbReference type="InterPro" id="IPR023198">
    <property type="entry name" value="PGP-like_dom2"/>
</dbReference>
<keyword evidence="2" id="KW-1185">Reference proteome</keyword>
<dbReference type="STRING" id="83449.BON30_00700"/>
<protein>
    <submittedName>
        <fullName evidence="1">Beta-phosphoglucomutase</fullName>
    </submittedName>
</protein>
<name>A0A1L9BHL9_9BACT</name>
<dbReference type="SFLD" id="SFLDG01129">
    <property type="entry name" value="C1.5:_HAD__Beta-PGM__Phosphata"/>
    <property type="match status" value="1"/>
</dbReference>
<evidence type="ECO:0000313" key="2">
    <source>
        <dbReference type="Proteomes" id="UP000182229"/>
    </source>
</evidence>
<dbReference type="PANTHER" id="PTHR43481">
    <property type="entry name" value="FRUCTOSE-1-PHOSPHATE PHOSPHATASE"/>
    <property type="match status" value="1"/>
</dbReference>
<dbReference type="PANTHER" id="PTHR43481:SF4">
    <property type="entry name" value="GLYCEROL-1-PHOSPHATE PHOSPHOHYDROLASE 1-RELATED"/>
    <property type="match status" value="1"/>
</dbReference>
<dbReference type="Pfam" id="PF00702">
    <property type="entry name" value="Hydrolase"/>
    <property type="match status" value="1"/>
</dbReference>
<dbReference type="AlphaFoldDB" id="A0A1L9BHL9"/>
<dbReference type="InterPro" id="IPR051806">
    <property type="entry name" value="HAD-like_SPP"/>
</dbReference>
<comment type="caution">
    <text evidence="1">The sequence shown here is derived from an EMBL/GenBank/DDBJ whole genome shotgun (WGS) entry which is preliminary data.</text>
</comment>
<dbReference type="InterPro" id="IPR006439">
    <property type="entry name" value="HAD-SF_hydro_IA"/>
</dbReference>
<dbReference type="InterPro" id="IPR036412">
    <property type="entry name" value="HAD-like_sf"/>
</dbReference>
<gene>
    <name evidence="1" type="ORF">BON30_00700</name>
</gene>
<dbReference type="PRINTS" id="PR00413">
    <property type="entry name" value="HADHALOGNASE"/>
</dbReference>